<gene>
    <name evidence="1" type="ORF">F443_23154</name>
</gene>
<evidence type="ECO:0000313" key="2">
    <source>
        <dbReference type="Proteomes" id="UP000018721"/>
    </source>
</evidence>
<dbReference type="EMBL" id="ANIZ01004878">
    <property type="protein sequence ID" value="ETI29730.1"/>
    <property type="molecule type" value="Genomic_DNA"/>
</dbReference>
<dbReference type="AlphaFoldDB" id="V9DS49"/>
<dbReference type="Proteomes" id="UP000018721">
    <property type="component" value="Unassembled WGS sequence"/>
</dbReference>
<accession>V9DS49</accession>
<evidence type="ECO:0000313" key="1">
    <source>
        <dbReference type="EMBL" id="ETI29730.1"/>
    </source>
</evidence>
<evidence type="ECO:0008006" key="3">
    <source>
        <dbReference type="Google" id="ProtNLM"/>
    </source>
</evidence>
<comment type="caution">
    <text evidence="1">The sequence shown here is derived from an EMBL/GenBank/DDBJ whole genome shotgun (WGS) entry which is preliminary data.</text>
</comment>
<name>V9DS49_PHYNI</name>
<organism evidence="1 2">
    <name type="scientific">Phytophthora nicotianae P1569</name>
    <dbReference type="NCBI Taxonomy" id="1317065"/>
    <lineage>
        <taxon>Eukaryota</taxon>
        <taxon>Sar</taxon>
        <taxon>Stramenopiles</taxon>
        <taxon>Oomycota</taxon>
        <taxon>Peronosporomycetes</taxon>
        <taxon>Peronosporales</taxon>
        <taxon>Peronosporaceae</taxon>
        <taxon>Phytophthora</taxon>
    </lineage>
</organism>
<protein>
    <recommendedName>
        <fullName evidence="3">DDE-1 domain-containing protein</fullName>
    </recommendedName>
</protein>
<keyword evidence="2" id="KW-1185">Reference proteome</keyword>
<reference evidence="1 2" key="1">
    <citation type="submission" date="2013-11" db="EMBL/GenBank/DDBJ databases">
        <title>The Genome Sequence of Phytophthora parasitica P1569.</title>
        <authorList>
            <consortium name="The Broad Institute Genomics Platform"/>
            <person name="Russ C."/>
            <person name="Tyler B."/>
            <person name="Panabieres F."/>
            <person name="Shan W."/>
            <person name="Tripathy S."/>
            <person name="Grunwald N."/>
            <person name="Machado M."/>
            <person name="Johnson C.S."/>
            <person name="Arredondo F."/>
            <person name="Hong C."/>
            <person name="Coffey M."/>
            <person name="Young S.K."/>
            <person name="Zeng Q."/>
            <person name="Gargeya S."/>
            <person name="Fitzgerald M."/>
            <person name="Abouelleil A."/>
            <person name="Alvarado L."/>
            <person name="Chapman S.B."/>
            <person name="Gainer-Dewar J."/>
            <person name="Goldberg J."/>
            <person name="Griggs A."/>
            <person name="Gujja S."/>
            <person name="Hansen M."/>
            <person name="Howarth C."/>
            <person name="Imamovic A."/>
            <person name="Ireland A."/>
            <person name="Larimer J."/>
            <person name="McCowan C."/>
            <person name="Murphy C."/>
            <person name="Pearson M."/>
            <person name="Poon T.W."/>
            <person name="Priest M."/>
            <person name="Roberts A."/>
            <person name="Saif S."/>
            <person name="Shea T."/>
            <person name="Sykes S."/>
            <person name="Wortman J."/>
            <person name="Nusbaum C."/>
            <person name="Birren B."/>
        </authorList>
    </citation>
    <scope>NUCLEOTIDE SEQUENCE [LARGE SCALE GENOMIC DNA]</scope>
    <source>
        <strain evidence="1 2">P1569</strain>
    </source>
</reference>
<sequence length="54" mass="6468">HVYTVQKKAWMDKRVWAFFLRVLLQAYISEPSVLLVDNLECHFPQHLRKLLQAS</sequence>
<proteinExistence type="predicted"/>
<dbReference type="HOGENOM" id="CLU_3056887_0_0_1"/>
<feature type="non-terminal residue" evidence="1">
    <location>
        <position position="1"/>
    </location>
</feature>